<dbReference type="Pfam" id="PF03647">
    <property type="entry name" value="Tmemb_14"/>
    <property type="match status" value="1"/>
</dbReference>
<dbReference type="OMA" id="ANSHKIM"/>
<dbReference type="RefSeq" id="XP_570323.1">
    <property type="nucleotide sequence ID" value="XM_570323.2"/>
</dbReference>
<dbReference type="InterPro" id="IPR044890">
    <property type="entry name" value="TMEM14_sf"/>
</dbReference>
<evidence type="ECO:0000256" key="1">
    <source>
        <dbReference type="ARBA" id="ARBA00004370"/>
    </source>
</evidence>
<dbReference type="PaxDb" id="214684-Q5KJ70"/>
<dbReference type="KEGG" id="cne:CND00430"/>
<dbReference type="InterPro" id="IPR005349">
    <property type="entry name" value="TMEM14"/>
</dbReference>
<proteinExistence type="inferred from homology"/>
<dbReference type="Gene3D" id="1.10.10.1740">
    <property type="entry name" value="Transmembrane protein 14-like"/>
    <property type="match status" value="1"/>
</dbReference>
<dbReference type="GO" id="GO:0031966">
    <property type="term" value="C:mitochondrial membrane"/>
    <property type="evidence" value="ECO:0000318"/>
    <property type="project" value="GO_Central"/>
</dbReference>
<feature type="transmembrane region" description="Helical" evidence="6">
    <location>
        <begin position="81"/>
        <end position="100"/>
    </location>
</feature>
<keyword evidence="5 6" id="KW-0472">Membrane</keyword>
<evidence type="ECO:0008006" key="9">
    <source>
        <dbReference type="Google" id="ProtNLM"/>
    </source>
</evidence>
<sequence>MASSSDYLGYAYASLLTIGGVMGGIRKGSVISAVAGVGSGIAAAYGANRVSKDPLDVIPSLSVSAVLLTLMSWRLYKTRKFMPAGLVVTLSLLMTVRYALLLA</sequence>
<evidence type="ECO:0000256" key="6">
    <source>
        <dbReference type="SAM" id="Phobius"/>
    </source>
</evidence>
<keyword evidence="8" id="KW-1185">Reference proteome</keyword>
<dbReference type="Proteomes" id="UP000002149">
    <property type="component" value="Chromosome 4"/>
</dbReference>
<organism evidence="7 8">
    <name type="scientific">Cryptococcus deneoformans (strain JEC21 / ATCC MYA-565)</name>
    <name type="common">Cryptococcus neoformans var. neoformans serotype D</name>
    <dbReference type="NCBI Taxonomy" id="214684"/>
    <lineage>
        <taxon>Eukaryota</taxon>
        <taxon>Fungi</taxon>
        <taxon>Dikarya</taxon>
        <taxon>Basidiomycota</taxon>
        <taxon>Agaricomycotina</taxon>
        <taxon>Tremellomycetes</taxon>
        <taxon>Tremellales</taxon>
        <taxon>Cryptococcaceae</taxon>
        <taxon>Cryptococcus</taxon>
        <taxon>Cryptococcus neoformans species complex</taxon>
    </lineage>
</organism>
<protein>
    <recommendedName>
        <fullName evidence="9">Transmembrane protein 14</fullName>
    </recommendedName>
</protein>
<comment type="subcellular location">
    <subcellularLocation>
        <location evidence="1">Membrane</location>
    </subcellularLocation>
</comment>
<dbReference type="eggNOG" id="KOG4267">
    <property type="taxonomic scope" value="Eukaryota"/>
</dbReference>
<dbReference type="HOGENOM" id="CLU_096652_4_3_1"/>
<dbReference type="PANTHER" id="PTHR12668">
    <property type="entry name" value="TRANSMEMBRANE PROTEIN 14, 15"/>
    <property type="match status" value="1"/>
</dbReference>
<dbReference type="STRING" id="214684.Q5KJ70"/>
<feature type="transmembrane region" description="Helical" evidence="6">
    <location>
        <begin position="7"/>
        <end position="25"/>
    </location>
</feature>
<evidence type="ECO:0000313" key="7">
    <source>
        <dbReference type="EMBL" id="AAW43016.1"/>
    </source>
</evidence>
<accession>Q5KJ70</accession>
<dbReference type="InParanoid" id="Q5KJ70"/>
<dbReference type="AlphaFoldDB" id="Q5KJ70"/>
<evidence type="ECO:0000256" key="2">
    <source>
        <dbReference type="ARBA" id="ARBA00007590"/>
    </source>
</evidence>
<feature type="transmembrane region" description="Helical" evidence="6">
    <location>
        <begin position="55"/>
        <end position="75"/>
    </location>
</feature>
<evidence type="ECO:0000256" key="4">
    <source>
        <dbReference type="ARBA" id="ARBA00022989"/>
    </source>
</evidence>
<evidence type="ECO:0000256" key="5">
    <source>
        <dbReference type="ARBA" id="ARBA00023136"/>
    </source>
</evidence>
<name>Q5KJ70_CRYD1</name>
<reference evidence="7 8" key="1">
    <citation type="journal article" date="2005" name="Science">
        <title>The genome of the basidiomycetous yeast and human pathogen Cryptococcus neoformans.</title>
        <authorList>
            <person name="Loftus B.J."/>
            <person name="Fung E."/>
            <person name="Roncaglia P."/>
            <person name="Rowley D."/>
            <person name="Amedeo P."/>
            <person name="Bruno D."/>
            <person name="Vamathevan J."/>
            <person name="Miranda M."/>
            <person name="Anderson I.J."/>
            <person name="Fraser J.A."/>
            <person name="Allen J.E."/>
            <person name="Bosdet I.E."/>
            <person name="Brent M.R."/>
            <person name="Chiu R."/>
            <person name="Doering T.L."/>
            <person name="Donlin M.J."/>
            <person name="D'Souza C.A."/>
            <person name="Fox D.S."/>
            <person name="Grinberg V."/>
            <person name="Fu J."/>
            <person name="Fukushima M."/>
            <person name="Haas B.J."/>
            <person name="Huang J.C."/>
            <person name="Janbon G."/>
            <person name="Jones S.J."/>
            <person name="Koo H.L."/>
            <person name="Krzywinski M.I."/>
            <person name="Kwon-Chung J.K."/>
            <person name="Lengeler K.B."/>
            <person name="Maiti R."/>
            <person name="Marra M.A."/>
            <person name="Marra R.E."/>
            <person name="Mathewson C.A."/>
            <person name="Mitchell T.G."/>
            <person name="Pertea M."/>
            <person name="Riggs F.R."/>
            <person name="Salzberg S.L."/>
            <person name="Schein J.E."/>
            <person name="Shvartsbeyn A."/>
            <person name="Shin H."/>
            <person name="Shumway M."/>
            <person name="Specht C.A."/>
            <person name="Suh B.B."/>
            <person name="Tenney A."/>
            <person name="Utterback T.R."/>
            <person name="Wickes B.L."/>
            <person name="Wortman J.R."/>
            <person name="Wye N.H."/>
            <person name="Kronstad J.W."/>
            <person name="Lodge J.K."/>
            <person name="Heitman J."/>
            <person name="Davis R.W."/>
            <person name="Fraser C.M."/>
            <person name="Hyman R.W."/>
        </authorList>
    </citation>
    <scope>NUCLEOTIDE SEQUENCE [LARGE SCALE GENOMIC DNA]</scope>
    <source>
        <strain evidence="8">JEC21 / ATCC MYA-565</strain>
    </source>
</reference>
<dbReference type="PANTHER" id="PTHR12668:SF43">
    <property type="entry name" value="TRANSMEMBRANE PROTEIN 14 HOMOLOG"/>
    <property type="match status" value="1"/>
</dbReference>
<dbReference type="GeneID" id="3256857"/>
<dbReference type="OrthoDB" id="5620at2759"/>
<accession>Q55T71</accession>
<gene>
    <name evidence="7" type="ordered locus">CND00430</name>
</gene>
<evidence type="ECO:0000256" key="3">
    <source>
        <dbReference type="ARBA" id="ARBA00022692"/>
    </source>
</evidence>
<evidence type="ECO:0000313" key="8">
    <source>
        <dbReference type="Proteomes" id="UP000002149"/>
    </source>
</evidence>
<dbReference type="EMBL" id="AE017344">
    <property type="protein sequence ID" value="AAW43016.1"/>
    <property type="molecule type" value="Genomic_DNA"/>
</dbReference>
<keyword evidence="4 6" id="KW-1133">Transmembrane helix</keyword>
<comment type="similarity">
    <text evidence="2">Belongs to the TMEM14 family.</text>
</comment>
<keyword evidence="3 6" id="KW-0812">Transmembrane</keyword>
<dbReference type="VEuPathDB" id="FungiDB:CND00430"/>